<keyword evidence="3 5" id="KW-0238">DNA-binding</keyword>
<accession>A0A172YKB9</accession>
<evidence type="ECO:0000259" key="7">
    <source>
        <dbReference type="PROSITE" id="PS00716"/>
    </source>
</evidence>
<keyword evidence="4 5" id="KW-0804">Transcription</keyword>
<dbReference type="GO" id="GO:0006352">
    <property type="term" value="P:DNA-templated transcription initiation"/>
    <property type="evidence" value="ECO:0007669"/>
    <property type="project" value="InterPro"/>
</dbReference>
<dbReference type="GO" id="GO:0016987">
    <property type="term" value="F:sigma factor activity"/>
    <property type="evidence" value="ECO:0007669"/>
    <property type="project" value="UniProtKB-KW"/>
</dbReference>
<keyword evidence="1 5" id="KW-0805">Transcription regulation</keyword>
<dbReference type="Pfam" id="PF04542">
    <property type="entry name" value="Sigma70_r2"/>
    <property type="match status" value="1"/>
</dbReference>
<dbReference type="NCBIfam" id="NF005413">
    <property type="entry name" value="PRK06986.1"/>
    <property type="match status" value="1"/>
</dbReference>
<evidence type="ECO:0000256" key="3">
    <source>
        <dbReference type="ARBA" id="ARBA00023125"/>
    </source>
</evidence>
<dbReference type="Gene3D" id="1.20.140.160">
    <property type="match status" value="1"/>
</dbReference>
<dbReference type="PIRSF" id="PIRSF000770">
    <property type="entry name" value="RNA_pol_sigma-SigE/K"/>
    <property type="match status" value="1"/>
</dbReference>
<protein>
    <recommendedName>
        <fullName evidence="5">RNA polymerase sigma factor</fullName>
    </recommendedName>
</protein>
<evidence type="ECO:0000256" key="5">
    <source>
        <dbReference type="RuleBase" id="RU362124"/>
    </source>
</evidence>
<organism evidence="8 9">
    <name type="scientific">Halotalea alkalilenta</name>
    <dbReference type="NCBI Taxonomy" id="376489"/>
    <lineage>
        <taxon>Bacteria</taxon>
        <taxon>Pseudomonadati</taxon>
        <taxon>Pseudomonadota</taxon>
        <taxon>Gammaproteobacteria</taxon>
        <taxon>Oceanospirillales</taxon>
        <taxon>Halomonadaceae</taxon>
        <taxon>Halotalea</taxon>
    </lineage>
</organism>
<dbReference type="SUPFAM" id="SSF88946">
    <property type="entry name" value="Sigma2 domain of RNA polymerase sigma factors"/>
    <property type="match status" value="1"/>
</dbReference>
<dbReference type="EMBL" id="CP015243">
    <property type="protein sequence ID" value="ANF59670.1"/>
    <property type="molecule type" value="Genomic_DNA"/>
</dbReference>
<dbReference type="Pfam" id="PF04545">
    <property type="entry name" value="Sigma70_r4"/>
    <property type="match status" value="1"/>
</dbReference>
<dbReference type="Pfam" id="PF04539">
    <property type="entry name" value="Sigma70_r3"/>
    <property type="match status" value="1"/>
</dbReference>
<dbReference type="PRINTS" id="PR00046">
    <property type="entry name" value="SIGMA70FCT"/>
</dbReference>
<dbReference type="InterPro" id="IPR000943">
    <property type="entry name" value="RNA_pol_sigma70"/>
</dbReference>
<dbReference type="InterPro" id="IPR007627">
    <property type="entry name" value="RNA_pol_sigma70_r2"/>
</dbReference>
<comment type="similarity">
    <text evidence="5">Belongs to the sigma-70 factor family.</text>
</comment>
<dbReference type="PANTHER" id="PTHR30385">
    <property type="entry name" value="SIGMA FACTOR F FLAGELLAR"/>
    <property type="match status" value="1"/>
</dbReference>
<dbReference type="RefSeq" id="WP_064124505.1">
    <property type="nucleotide sequence ID" value="NZ_CP015243.1"/>
</dbReference>
<dbReference type="InterPro" id="IPR013325">
    <property type="entry name" value="RNA_pol_sigma_r2"/>
</dbReference>
<evidence type="ECO:0000256" key="4">
    <source>
        <dbReference type="ARBA" id="ARBA00023163"/>
    </source>
</evidence>
<evidence type="ECO:0000256" key="2">
    <source>
        <dbReference type="ARBA" id="ARBA00023082"/>
    </source>
</evidence>
<feature type="domain" description="RNA polymerase sigma-70" evidence="7">
    <location>
        <begin position="203"/>
        <end position="229"/>
    </location>
</feature>
<dbReference type="PANTHER" id="PTHR30385:SF7">
    <property type="entry name" value="RNA POLYMERASE SIGMA FACTOR FLIA"/>
    <property type="match status" value="1"/>
</dbReference>
<dbReference type="STRING" id="376489.A5892_13445"/>
<sequence length="235" mass="27005">MYTAKGRLERAALIERYLPMVRRQALSLSVRLPSSVELEDLIQSGMIGLLDALERFDPSLGTSFPTYASQRVHGAMVDELRSRDWLPRSVRRGYREVERAMRELEQRHGRAASEREIAEYLDMSLEAYRQLIGEVNDGLFSTFTESSEDDQPTSRVDEELAPFVAPDQACLDAEQRKRLHDAIEMLPERERVLLALYYQEQLNLKEVGAVLGVTESRVSQLHSQAVARLRVKLRW</sequence>
<feature type="domain" description="RNA polymerase sigma-70" evidence="6">
    <location>
        <begin position="40"/>
        <end position="53"/>
    </location>
</feature>
<dbReference type="InterPro" id="IPR007630">
    <property type="entry name" value="RNA_pol_sigma70_r4"/>
</dbReference>
<dbReference type="Gene3D" id="1.10.1740.10">
    <property type="match status" value="1"/>
</dbReference>
<dbReference type="NCBIfam" id="TIGR02937">
    <property type="entry name" value="sigma70-ECF"/>
    <property type="match status" value="1"/>
</dbReference>
<reference evidence="8 9" key="1">
    <citation type="submission" date="2016-04" db="EMBL/GenBank/DDBJ databases">
        <title>Complete Genome Sequence of Halotalea alkalilenta IHB B 13600.</title>
        <authorList>
            <person name="Swarnkar M.K."/>
            <person name="Sharma A."/>
            <person name="Kaushal K."/>
            <person name="Soni R."/>
            <person name="Rana S."/>
            <person name="Singh A.K."/>
            <person name="Gulati A."/>
        </authorList>
    </citation>
    <scope>NUCLEOTIDE SEQUENCE [LARGE SCALE GENOMIC DNA]</scope>
    <source>
        <strain evidence="8 9">IHB B 13600</strain>
    </source>
</reference>
<name>A0A172YKB9_9GAMM</name>
<dbReference type="InterPro" id="IPR014284">
    <property type="entry name" value="RNA_pol_sigma-70_dom"/>
</dbReference>
<evidence type="ECO:0000313" key="9">
    <source>
        <dbReference type="Proteomes" id="UP000077875"/>
    </source>
</evidence>
<evidence type="ECO:0000256" key="1">
    <source>
        <dbReference type="ARBA" id="ARBA00023015"/>
    </source>
</evidence>
<dbReference type="CDD" id="cd06171">
    <property type="entry name" value="Sigma70_r4"/>
    <property type="match status" value="1"/>
</dbReference>
<dbReference type="GO" id="GO:0003899">
    <property type="term" value="F:DNA-directed RNA polymerase activity"/>
    <property type="evidence" value="ECO:0007669"/>
    <property type="project" value="InterPro"/>
</dbReference>
<proteinExistence type="inferred from homology"/>
<dbReference type="Proteomes" id="UP000077875">
    <property type="component" value="Chromosome"/>
</dbReference>
<dbReference type="AlphaFoldDB" id="A0A172YKB9"/>
<dbReference type="GO" id="GO:0003677">
    <property type="term" value="F:DNA binding"/>
    <property type="evidence" value="ECO:0007669"/>
    <property type="project" value="UniProtKB-KW"/>
</dbReference>
<evidence type="ECO:0000259" key="6">
    <source>
        <dbReference type="PROSITE" id="PS00715"/>
    </source>
</evidence>
<dbReference type="InterPro" id="IPR013324">
    <property type="entry name" value="RNA_pol_sigma_r3/r4-like"/>
</dbReference>
<dbReference type="InterPro" id="IPR007624">
    <property type="entry name" value="RNA_pol_sigma70_r3"/>
</dbReference>
<dbReference type="InterPro" id="IPR012845">
    <property type="entry name" value="RNA_pol_sigma_FliA_WhiG"/>
</dbReference>
<dbReference type="SUPFAM" id="SSF88659">
    <property type="entry name" value="Sigma3 and sigma4 domains of RNA polymerase sigma factors"/>
    <property type="match status" value="2"/>
</dbReference>
<gene>
    <name evidence="8" type="primary">fliA</name>
    <name evidence="8" type="ORF">A5892_13445</name>
</gene>
<dbReference type="KEGG" id="haa:A5892_13445"/>
<dbReference type="NCBIfam" id="TIGR02479">
    <property type="entry name" value="FliA_WhiG"/>
    <property type="match status" value="1"/>
</dbReference>
<dbReference type="PROSITE" id="PS00716">
    <property type="entry name" value="SIGMA70_2"/>
    <property type="match status" value="1"/>
</dbReference>
<keyword evidence="9" id="KW-1185">Reference proteome</keyword>
<keyword evidence="2 5" id="KW-0731">Sigma factor</keyword>
<comment type="function">
    <text evidence="5">Sigma factors are initiation factors that promote the attachment of RNA polymerase to specific initiation sites and are then released.</text>
</comment>
<dbReference type="PROSITE" id="PS00715">
    <property type="entry name" value="SIGMA70_1"/>
    <property type="match status" value="1"/>
</dbReference>
<evidence type="ECO:0000313" key="8">
    <source>
        <dbReference type="EMBL" id="ANF59670.1"/>
    </source>
</evidence>